<feature type="region of interest" description="Disordered" evidence="4">
    <location>
        <begin position="1"/>
        <end position="40"/>
    </location>
</feature>
<evidence type="ECO:0000256" key="1">
    <source>
        <dbReference type="ARBA" id="ARBA00004123"/>
    </source>
</evidence>
<dbReference type="EMBL" id="JAPQKL010000004">
    <property type="protein sequence ID" value="KAJ5135819.1"/>
    <property type="molecule type" value="Genomic_DNA"/>
</dbReference>
<sequence>MSSGFVSAGTNEQPTERDEEWLRAQQELEEERRRKAEVGKQNDGKSLFEVLEQNKIAKQEAFEEKSRLRNQFRSLDEDEIEFLDSVLESTRAQEAAVKRETAAQLEAFRRQREEAEKALLDTASLDVAPAKVQTWDISARKRRRNKERESLIPGKKRKDSAGDNVPGKDTQKSRGEDSSSTNKLEQEPGKTSPAVPATASGTTDPARQPKVVTATDKGPPKTNDPVKPPKVALGLAGYSSDSE</sequence>
<dbReference type="Proteomes" id="UP001149079">
    <property type="component" value="Unassembled WGS sequence"/>
</dbReference>
<reference evidence="6" key="1">
    <citation type="submission" date="2022-11" db="EMBL/GenBank/DDBJ databases">
        <authorList>
            <person name="Petersen C."/>
        </authorList>
    </citation>
    <scope>NUCLEOTIDE SEQUENCE</scope>
    <source>
        <strain evidence="6">IBT 22155</strain>
    </source>
</reference>
<reference evidence="6" key="2">
    <citation type="journal article" date="2023" name="IMA Fungus">
        <title>Comparative genomic study of the Penicillium genus elucidates a diverse pangenome and 15 lateral gene transfer events.</title>
        <authorList>
            <person name="Petersen C."/>
            <person name="Sorensen T."/>
            <person name="Nielsen M.R."/>
            <person name="Sondergaard T.E."/>
            <person name="Sorensen J.L."/>
            <person name="Fitzpatrick D.A."/>
            <person name="Frisvad J.C."/>
            <person name="Nielsen K.L."/>
        </authorList>
    </citation>
    <scope>NUCLEOTIDE SEQUENCE</scope>
    <source>
        <strain evidence="6">IBT 22155</strain>
    </source>
</reference>
<feature type="compositionally biased region" description="Polar residues" evidence="4">
    <location>
        <begin position="1"/>
        <end position="13"/>
    </location>
</feature>
<dbReference type="GeneID" id="81405011"/>
<accession>A0A9W9H1D4</accession>
<evidence type="ECO:0000313" key="6">
    <source>
        <dbReference type="EMBL" id="KAJ5135819.1"/>
    </source>
</evidence>
<evidence type="ECO:0000259" key="5">
    <source>
        <dbReference type="Pfam" id="PF10187"/>
    </source>
</evidence>
<protein>
    <recommendedName>
        <fullName evidence="5">FAM192A/Fyv6 N-terminal domain-containing protein</fullName>
    </recommendedName>
</protein>
<evidence type="ECO:0000256" key="4">
    <source>
        <dbReference type="SAM" id="MobiDB-lite"/>
    </source>
</evidence>
<dbReference type="InterPro" id="IPR019331">
    <property type="entry name" value="FAM192A/Fyv6_N"/>
</dbReference>
<dbReference type="Pfam" id="PF10187">
    <property type="entry name" value="FAM192A_Fyv6_N"/>
    <property type="match status" value="1"/>
</dbReference>
<dbReference type="PANTHER" id="PTHR13495">
    <property type="entry name" value="NEFA-INTERACTING NUCLEAR PROTEIN NIP30"/>
    <property type="match status" value="1"/>
</dbReference>
<evidence type="ECO:0000256" key="3">
    <source>
        <dbReference type="SAM" id="Coils"/>
    </source>
</evidence>
<feature type="region of interest" description="Disordered" evidence="4">
    <location>
        <begin position="130"/>
        <end position="243"/>
    </location>
</feature>
<keyword evidence="2" id="KW-0539">Nucleus</keyword>
<feature type="coiled-coil region" evidence="3">
    <location>
        <begin position="51"/>
        <end position="118"/>
    </location>
</feature>
<feature type="compositionally biased region" description="Basic and acidic residues" evidence="4">
    <location>
        <begin position="30"/>
        <end position="40"/>
    </location>
</feature>
<keyword evidence="7" id="KW-1185">Reference proteome</keyword>
<gene>
    <name evidence="6" type="ORF">N7515_005097</name>
</gene>
<dbReference type="PANTHER" id="PTHR13495:SF0">
    <property type="entry name" value="PSME3-INTERACTING PROTEIN"/>
    <property type="match status" value="1"/>
</dbReference>
<keyword evidence="3" id="KW-0175">Coiled coil</keyword>
<evidence type="ECO:0000313" key="7">
    <source>
        <dbReference type="Proteomes" id="UP001149079"/>
    </source>
</evidence>
<dbReference type="AlphaFoldDB" id="A0A9W9H1D4"/>
<evidence type="ECO:0000256" key="2">
    <source>
        <dbReference type="ARBA" id="ARBA00023242"/>
    </source>
</evidence>
<name>A0A9W9H1D4_9EURO</name>
<dbReference type="RefSeq" id="XP_056522791.1">
    <property type="nucleotide sequence ID" value="XM_056665841.1"/>
</dbReference>
<dbReference type="InterPro" id="IPR039845">
    <property type="entry name" value="FAM192A"/>
</dbReference>
<comment type="subcellular location">
    <subcellularLocation>
        <location evidence="1">Nucleus</location>
    </subcellularLocation>
</comment>
<dbReference type="GO" id="GO:0005634">
    <property type="term" value="C:nucleus"/>
    <property type="evidence" value="ECO:0007669"/>
    <property type="project" value="UniProtKB-SubCell"/>
</dbReference>
<organism evidence="6 7">
    <name type="scientific">Penicillium bovifimosum</name>
    <dbReference type="NCBI Taxonomy" id="126998"/>
    <lineage>
        <taxon>Eukaryota</taxon>
        <taxon>Fungi</taxon>
        <taxon>Dikarya</taxon>
        <taxon>Ascomycota</taxon>
        <taxon>Pezizomycotina</taxon>
        <taxon>Eurotiomycetes</taxon>
        <taxon>Eurotiomycetidae</taxon>
        <taxon>Eurotiales</taxon>
        <taxon>Aspergillaceae</taxon>
        <taxon>Penicillium</taxon>
    </lineage>
</organism>
<comment type="caution">
    <text evidence="6">The sequence shown here is derived from an EMBL/GenBank/DDBJ whole genome shotgun (WGS) entry which is preliminary data.</text>
</comment>
<dbReference type="OrthoDB" id="75807at2759"/>
<proteinExistence type="predicted"/>
<feature type="domain" description="FAM192A/Fyv6 N-terminal" evidence="5">
    <location>
        <begin position="5"/>
        <end position="109"/>
    </location>
</feature>